<dbReference type="EMBL" id="VYZN01000048">
    <property type="protein sequence ID" value="KAE9528482.1"/>
    <property type="molecule type" value="Genomic_DNA"/>
</dbReference>
<name>A0A6G0T9X2_APHGL</name>
<sequence length="219" mass="25726">MTKVCNMYNKSYYRLMIISDKIITSMYVCKYMIDASPNKSKKVKSQTQKVIRLSSVPRVHNRIARSNSGYTLINYLELPIYVQMLHRQVSTGQLHMHSPPSHALHFNTYSMLCNKIKRATLLRFLKKKITLCLLQEQNIERILTNYYNACGRLVDNISKIKTKNILYYLYCMYTQTLCYMSVSHCRSFVIDILSAVDRCSEACFFGVLDAYRLFFCFPY</sequence>
<evidence type="ECO:0000313" key="1">
    <source>
        <dbReference type="EMBL" id="KAE9528482.1"/>
    </source>
</evidence>
<dbReference type="AlphaFoldDB" id="A0A6G0T9X2"/>
<protein>
    <submittedName>
        <fullName evidence="1">Uncharacterized protein</fullName>
    </submittedName>
</protein>
<dbReference type="Proteomes" id="UP000475862">
    <property type="component" value="Unassembled WGS sequence"/>
</dbReference>
<accession>A0A6G0T9X2</accession>
<comment type="caution">
    <text evidence="1">The sequence shown here is derived from an EMBL/GenBank/DDBJ whole genome shotgun (WGS) entry which is preliminary data.</text>
</comment>
<reference evidence="1 2" key="1">
    <citation type="submission" date="2019-08" db="EMBL/GenBank/DDBJ databases">
        <title>The genome of the soybean aphid Biotype 1, its phylome, world population structure and adaptation to the North American continent.</title>
        <authorList>
            <person name="Giordano R."/>
            <person name="Donthu R.K."/>
            <person name="Hernandez A.G."/>
            <person name="Wright C.L."/>
            <person name="Zimin A.V."/>
        </authorList>
    </citation>
    <scope>NUCLEOTIDE SEQUENCE [LARGE SCALE GENOMIC DNA]</scope>
    <source>
        <tissue evidence="1">Whole aphids</tissue>
    </source>
</reference>
<organism evidence="1 2">
    <name type="scientific">Aphis glycines</name>
    <name type="common">Soybean aphid</name>
    <dbReference type="NCBI Taxonomy" id="307491"/>
    <lineage>
        <taxon>Eukaryota</taxon>
        <taxon>Metazoa</taxon>
        <taxon>Ecdysozoa</taxon>
        <taxon>Arthropoda</taxon>
        <taxon>Hexapoda</taxon>
        <taxon>Insecta</taxon>
        <taxon>Pterygota</taxon>
        <taxon>Neoptera</taxon>
        <taxon>Paraneoptera</taxon>
        <taxon>Hemiptera</taxon>
        <taxon>Sternorrhyncha</taxon>
        <taxon>Aphidomorpha</taxon>
        <taxon>Aphidoidea</taxon>
        <taxon>Aphididae</taxon>
        <taxon>Aphidini</taxon>
        <taxon>Aphis</taxon>
        <taxon>Aphis</taxon>
    </lineage>
</organism>
<gene>
    <name evidence="1" type="ORF">AGLY_012053</name>
</gene>
<evidence type="ECO:0000313" key="2">
    <source>
        <dbReference type="Proteomes" id="UP000475862"/>
    </source>
</evidence>
<keyword evidence="2" id="KW-1185">Reference proteome</keyword>
<proteinExistence type="predicted"/>